<feature type="transmembrane region" description="Helical" evidence="1">
    <location>
        <begin position="40"/>
        <end position="58"/>
    </location>
</feature>
<dbReference type="AlphaFoldDB" id="A0A8J6Y199"/>
<proteinExistence type="predicted"/>
<feature type="transmembrane region" description="Helical" evidence="1">
    <location>
        <begin position="12"/>
        <end position="34"/>
    </location>
</feature>
<keyword evidence="1" id="KW-1133">Transmembrane helix</keyword>
<evidence type="ECO:0000313" key="2">
    <source>
        <dbReference type="EMBL" id="MBD3867324.1"/>
    </source>
</evidence>
<organism evidence="2 3">
    <name type="scientific">Candidatus Polarisedimenticola svalbardensis</name>
    <dbReference type="NCBI Taxonomy" id="2886004"/>
    <lineage>
        <taxon>Bacteria</taxon>
        <taxon>Pseudomonadati</taxon>
        <taxon>Acidobacteriota</taxon>
        <taxon>Candidatus Polarisedimenticolia</taxon>
        <taxon>Candidatus Polarisedimenticolales</taxon>
        <taxon>Candidatus Polarisedimenticolaceae</taxon>
        <taxon>Candidatus Polarisedimenticola</taxon>
    </lineage>
</organism>
<comment type="caution">
    <text evidence="2">The sequence shown here is derived from an EMBL/GenBank/DDBJ whole genome shotgun (WGS) entry which is preliminary data.</text>
</comment>
<feature type="transmembrane region" description="Helical" evidence="1">
    <location>
        <begin position="107"/>
        <end position="126"/>
    </location>
</feature>
<evidence type="ECO:0000313" key="3">
    <source>
        <dbReference type="Proteomes" id="UP000648239"/>
    </source>
</evidence>
<evidence type="ECO:0000256" key="1">
    <source>
        <dbReference type="SAM" id="Phobius"/>
    </source>
</evidence>
<dbReference type="Proteomes" id="UP000648239">
    <property type="component" value="Unassembled WGS sequence"/>
</dbReference>
<feature type="transmembrane region" description="Helical" evidence="1">
    <location>
        <begin position="79"/>
        <end position="101"/>
    </location>
</feature>
<name>A0A8J6Y199_9BACT</name>
<accession>A0A8J6Y199</accession>
<protein>
    <submittedName>
        <fullName evidence="2">Uncharacterized protein</fullName>
    </submittedName>
</protein>
<gene>
    <name evidence="2" type="ORF">IFK94_04280</name>
</gene>
<dbReference type="EMBL" id="JACXWD010000008">
    <property type="protein sequence ID" value="MBD3867324.1"/>
    <property type="molecule type" value="Genomic_DNA"/>
</dbReference>
<reference evidence="2 3" key="1">
    <citation type="submission" date="2020-08" db="EMBL/GenBank/DDBJ databases">
        <title>Acidobacteriota in marine sediments use diverse sulfur dissimilation pathways.</title>
        <authorList>
            <person name="Wasmund K."/>
        </authorList>
    </citation>
    <scope>NUCLEOTIDE SEQUENCE [LARGE SCALE GENOMIC DNA]</scope>
    <source>
        <strain evidence="2">MAG AM4</strain>
    </source>
</reference>
<keyword evidence="1" id="KW-0812">Transmembrane</keyword>
<keyword evidence="1" id="KW-0472">Membrane</keyword>
<sequence>MLQGASRSSRLLVAALVWTLVGLGLLIAGGRFAVASGWKPGVAAVLAGLILGALKGRFLLAKIARENASRIESGPATSWIGASFSLSSWGIAGFFMILGMVVRRSGLPVSLIGFVYIAAGFGLFIASCSGWRAWRRFTSGVTDL</sequence>